<sequence>MGGCCSCLKMILDSETADIRINVIEPTNIPQDLASVVFSNAPYGARLNVPKNSLKNNI</sequence>
<dbReference type="AlphaFoldDB" id="A0A8T0A061"/>
<protein>
    <submittedName>
        <fullName evidence="1">Uncharacterized protein</fullName>
    </submittedName>
</protein>
<accession>A0A8T0A061</accession>
<dbReference type="OrthoDB" id="5880295at2759"/>
<evidence type="ECO:0000313" key="2">
    <source>
        <dbReference type="Proteomes" id="UP000605970"/>
    </source>
</evidence>
<gene>
    <name evidence="1" type="ORF">Mgra_00001614</name>
</gene>
<comment type="caution">
    <text evidence="1">The sequence shown here is derived from an EMBL/GenBank/DDBJ whole genome shotgun (WGS) entry which is preliminary data.</text>
</comment>
<evidence type="ECO:0000313" key="1">
    <source>
        <dbReference type="EMBL" id="KAF7638805.1"/>
    </source>
</evidence>
<reference evidence="1" key="1">
    <citation type="journal article" date="2020" name="Ecol. Evol.">
        <title>Genome structure and content of the rice root-knot nematode (Meloidogyne graminicola).</title>
        <authorList>
            <person name="Phan N.T."/>
            <person name="Danchin E.G.J."/>
            <person name="Klopp C."/>
            <person name="Perfus-Barbeoch L."/>
            <person name="Kozlowski D.K."/>
            <person name="Koutsovoulos G.D."/>
            <person name="Lopez-Roques C."/>
            <person name="Bouchez O."/>
            <person name="Zahm M."/>
            <person name="Besnard G."/>
            <person name="Bellafiore S."/>
        </authorList>
    </citation>
    <scope>NUCLEOTIDE SEQUENCE</scope>
    <source>
        <strain evidence="1">VN-18</strain>
    </source>
</reference>
<keyword evidence="2" id="KW-1185">Reference proteome</keyword>
<proteinExistence type="predicted"/>
<name>A0A8T0A061_9BILA</name>
<organism evidence="1 2">
    <name type="scientific">Meloidogyne graminicola</name>
    <dbReference type="NCBI Taxonomy" id="189291"/>
    <lineage>
        <taxon>Eukaryota</taxon>
        <taxon>Metazoa</taxon>
        <taxon>Ecdysozoa</taxon>
        <taxon>Nematoda</taxon>
        <taxon>Chromadorea</taxon>
        <taxon>Rhabditida</taxon>
        <taxon>Tylenchina</taxon>
        <taxon>Tylenchomorpha</taxon>
        <taxon>Tylenchoidea</taxon>
        <taxon>Meloidogynidae</taxon>
        <taxon>Meloidogyninae</taxon>
        <taxon>Meloidogyne</taxon>
    </lineage>
</organism>
<dbReference type="EMBL" id="JABEBT010000009">
    <property type="protein sequence ID" value="KAF7638805.1"/>
    <property type="molecule type" value="Genomic_DNA"/>
</dbReference>
<dbReference type="Proteomes" id="UP000605970">
    <property type="component" value="Unassembled WGS sequence"/>
</dbReference>